<reference evidence="2 3" key="1">
    <citation type="submission" date="2019-01" db="EMBL/GenBank/DDBJ databases">
        <title>PMF-metabolizing Aryl O-demethylase.</title>
        <authorList>
            <person name="Kim M."/>
        </authorList>
    </citation>
    <scope>NUCLEOTIDE SEQUENCE [LARGE SCALE GENOMIC DNA]</scope>
    <source>
        <strain evidence="2 3">PMF1</strain>
    </source>
</reference>
<dbReference type="InterPro" id="IPR036873">
    <property type="entry name" value="Rhodanese-like_dom_sf"/>
</dbReference>
<organism evidence="2 3">
    <name type="scientific">Blautia producta</name>
    <dbReference type="NCBI Taxonomy" id="33035"/>
    <lineage>
        <taxon>Bacteria</taxon>
        <taxon>Bacillati</taxon>
        <taxon>Bacillota</taxon>
        <taxon>Clostridia</taxon>
        <taxon>Lachnospirales</taxon>
        <taxon>Lachnospiraceae</taxon>
        <taxon>Blautia</taxon>
    </lineage>
</organism>
<proteinExistence type="predicted"/>
<evidence type="ECO:0000313" key="3">
    <source>
        <dbReference type="Proteomes" id="UP000289794"/>
    </source>
</evidence>
<protein>
    <submittedName>
        <fullName evidence="2">Thiosulfate sulfurtransferase GlpE</fullName>
        <ecNumber evidence="2">2.8.1.1</ecNumber>
    </submittedName>
</protein>
<dbReference type="AlphaFoldDB" id="A0A4P6LVZ7"/>
<dbReference type="PROSITE" id="PS50206">
    <property type="entry name" value="RHODANESE_3"/>
    <property type="match status" value="1"/>
</dbReference>
<dbReference type="Proteomes" id="UP000289794">
    <property type="component" value="Chromosome"/>
</dbReference>
<evidence type="ECO:0000313" key="2">
    <source>
        <dbReference type="EMBL" id="QBE95273.1"/>
    </source>
</evidence>
<dbReference type="SMART" id="SM00450">
    <property type="entry name" value="RHOD"/>
    <property type="match status" value="1"/>
</dbReference>
<keyword evidence="2" id="KW-0808">Transferase</keyword>
<name>A0A4P6LVZ7_9FIRM</name>
<evidence type="ECO:0000259" key="1">
    <source>
        <dbReference type="PROSITE" id="PS50206"/>
    </source>
</evidence>
<dbReference type="KEGG" id="bpro:PMF13cell1_00794"/>
<gene>
    <name evidence="2" type="primary">glpE</name>
    <name evidence="2" type="ORF">PMF13cell1_00794</name>
</gene>
<dbReference type="GO" id="GO:0004792">
    <property type="term" value="F:thiosulfate-cyanide sulfurtransferase activity"/>
    <property type="evidence" value="ECO:0007669"/>
    <property type="project" value="UniProtKB-EC"/>
</dbReference>
<dbReference type="EC" id="2.8.1.1" evidence="2"/>
<dbReference type="SUPFAM" id="SSF52821">
    <property type="entry name" value="Rhodanese/Cell cycle control phosphatase"/>
    <property type="match status" value="1"/>
</dbReference>
<sequence length="109" mass="12373">MIGIETISAHDLDDYYGDENVMIIDLRDREEYEMSHFKGAVNIPYEDLDLCDELPAHKTLVLYCDRGSASLLAARELMQRGFRVKSVVGGFHAYKGTNLYFPSGHSKIK</sequence>
<dbReference type="PANTHER" id="PTHR43031">
    <property type="entry name" value="FAD-DEPENDENT OXIDOREDUCTASE"/>
    <property type="match status" value="1"/>
</dbReference>
<dbReference type="InterPro" id="IPR050229">
    <property type="entry name" value="GlpE_sulfurtransferase"/>
</dbReference>
<dbReference type="InterPro" id="IPR001763">
    <property type="entry name" value="Rhodanese-like_dom"/>
</dbReference>
<dbReference type="RefSeq" id="WP_130179880.1">
    <property type="nucleotide sequence ID" value="NZ_CP035945.1"/>
</dbReference>
<dbReference type="PANTHER" id="PTHR43031:SF1">
    <property type="entry name" value="PYRIDINE NUCLEOTIDE-DISULPHIDE OXIDOREDUCTASE"/>
    <property type="match status" value="1"/>
</dbReference>
<feature type="domain" description="Rhodanese" evidence="1">
    <location>
        <begin position="17"/>
        <end position="99"/>
    </location>
</feature>
<dbReference type="Pfam" id="PF00581">
    <property type="entry name" value="Rhodanese"/>
    <property type="match status" value="1"/>
</dbReference>
<dbReference type="EMBL" id="CP035945">
    <property type="protein sequence ID" value="QBE95273.1"/>
    <property type="molecule type" value="Genomic_DNA"/>
</dbReference>
<accession>A0A4P6LVZ7</accession>
<dbReference type="Gene3D" id="3.40.250.10">
    <property type="entry name" value="Rhodanese-like domain"/>
    <property type="match status" value="1"/>
</dbReference>